<dbReference type="InterPro" id="IPR002316">
    <property type="entry name" value="Pro-tRNA-ligase_IIa"/>
</dbReference>
<dbReference type="InterPro" id="IPR033730">
    <property type="entry name" value="ProRS_core_prok"/>
</dbReference>
<name>A0A084VH98_ANOSI</name>
<dbReference type="STRING" id="74873.A0A084VH98"/>
<dbReference type="VEuPathDB" id="VectorBase:ASIS002709"/>
<dbReference type="InterPro" id="IPR036621">
    <property type="entry name" value="Anticodon-bd_dom_sf"/>
</dbReference>
<dbReference type="FunFam" id="3.30.930.10:FF:000042">
    <property type="entry name" value="probable proline--tRNA ligase, mitochondrial"/>
    <property type="match status" value="1"/>
</dbReference>
<protein>
    <recommendedName>
        <fullName evidence="9">Probable proline--tRNA ligase, mitochondrial</fullName>
        <ecNumber evidence="1">6.1.1.15</ecNumber>
    </recommendedName>
    <alternativeName>
        <fullName evidence="7">Prolyl-tRNA synthetase</fullName>
    </alternativeName>
</protein>
<evidence type="ECO:0000259" key="10">
    <source>
        <dbReference type="PROSITE" id="PS50862"/>
    </source>
</evidence>
<dbReference type="InterPro" id="IPR050062">
    <property type="entry name" value="Pro-tRNA_synthetase"/>
</dbReference>
<dbReference type="InterPro" id="IPR045864">
    <property type="entry name" value="aa-tRNA-synth_II/BPL/LPL"/>
</dbReference>
<dbReference type="Gene3D" id="3.40.50.800">
    <property type="entry name" value="Anticodon-binding domain"/>
    <property type="match status" value="1"/>
</dbReference>
<evidence type="ECO:0000256" key="2">
    <source>
        <dbReference type="ARBA" id="ARBA00022598"/>
    </source>
</evidence>
<evidence type="ECO:0000256" key="7">
    <source>
        <dbReference type="ARBA" id="ARBA00029731"/>
    </source>
</evidence>
<dbReference type="Proteomes" id="UP000030765">
    <property type="component" value="Unassembled WGS sequence"/>
</dbReference>
<evidence type="ECO:0000313" key="12">
    <source>
        <dbReference type="EnsemblMetazoa" id="ASIC004634-PA"/>
    </source>
</evidence>
<gene>
    <name evidence="11" type="ORF">ZHAS_00004634</name>
</gene>
<evidence type="ECO:0000256" key="9">
    <source>
        <dbReference type="ARBA" id="ARBA00071545"/>
    </source>
</evidence>
<keyword evidence="2" id="KW-0436">Ligase</keyword>
<evidence type="ECO:0000256" key="6">
    <source>
        <dbReference type="ARBA" id="ARBA00023146"/>
    </source>
</evidence>
<keyword evidence="6" id="KW-0030">Aminoacyl-tRNA synthetase</keyword>
<proteinExistence type="predicted"/>
<dbReference type="CDD" id="cd00779">
    <property type="entry name" value="ProRS_core_prok"/>
    <property type="match status" value="1"/>
</dbReference>
<dbReference type="PROSITE" id="PS50862">
    <property type="entry name" value="AA_TRNA_LIGASE_II"/>
    <property type="match status" value="1"/>
</dbReference>
<dbReference type="OrthoDB" id="10267474at2759"/>
<evidence type="ECO:0000313" key="13">
    <source>
        <dbReference type="Proteomes" id="UP000030765"/>
    </source>
</evidence>
<dbReference type="EC" id="6.1.1.15" evidence="1"/>
<keyword evidence="13" id="KW-1185">Reference proteome</keyword>
<sequence length="460" mass="51050">MHRLSKIFQPALIIPKNATVKNQDITSKSQKLMLEQGLIRQAGNGTFHVLPLLQRSVEKAINLIDVHMQSIGAQKLTLPLLTSAELWKKSGRLGDGHSSNSPPTELLQTTDRHGKMHILGPTHEESITALLATIAPVSYRQFPIRLYQISTKFRDEMKPRFGLMRAKEFLMKDLYTFDVDRTKCRQTYEEVNEAYDRLFSKIGVPFVKVSGDCGTMGGSISHEYHFPSEVGEDELVQCVRCGIRSNSELFGNLSQQCKTCHGKSEDFERQAGIEVAHAFILEDRYTKALGATCLHPNGKPAPLQMGCYGIGVTRLIAAGIEVLSGEKEIRWPLPLAPYRVCIITPKAGSKEELAAGPWVDRMYNNLQAVKGCEGDIIVDDRDQLTIGKRLLDARKLGYPLIVIVGSKAATIGEEAFEVHNLVDGTERTLSFVDTLASISAVLSDPEKDPGYLKMKVETQI</sequence>
<keyword evidence="5" id="KW-0648">Protein biosynthesis</keyword>
<evidence type="ECO:0000256" key="4">
    <source>
        <dbReference type="ARBA" id="ARBA00022840"/>
    </source>
</evidence>
<dbReference type="SUPFAM" id="SSF52954">
    <property type="entry name" value="Class II aaRS ABD-related"/>
    <property type="match status" value="1"/>
</dbReference>
<dbReference type="PANTHER" id="PTHR42753:SF10">
    <property type="entry name" value="PROLINE--TRNA LIGASE, MITOCHONDRIAL-RELATED"/>
    <property type="match status" value="1"/>
</dbReference>
<evidence type="ECO:0000313" key="11">
    <source>
        <dbReference type="EMBL" id="KFB37342.1"/>
    </source>
</evidence>
<dbReference type="OMA" id="EICGHQE"/>
<accession>A0A084VH98</accession>
<organism evidence="11">
    <name type="scientific">Anopheles sinensis</name>
    <name type="common">Mosquito</name>
    <dbReference type="NCBI Taxonomy" id="74873"/>
    <lineage>
        <taxon>Eukaryota</taxon>
        <taxon>Metazoa</taxon>
        <taxon>Ecdysozoa</taxon>
        <taxon>Arthropoda</taxon>
        <taxon>Hexapoda</taxon>
        <taxon>Insecta</taxon>
        <taxon>Pterygota</taxon>
        <taxon>Neoptera</taxon>
        <taxon>Endopterygota</taxon>
        <taxon>Diptera</taxon>
        <taxon>Nematocera</taxon>
        <taxon>Culicoidea</taxon>
        <taxon>Culicidae</taxon>
        <taxon>Anophelinae</taxon>
        <taxon>Anopheles</taxon>
    </lineage>
</organism>
<evidence type="ECO:0000256" key="5">
    <source>
        <dbReference type="ARBA" id="ARBA00022917"/>
    </source>
</evidence>
<evidence type="ECO:0000256" key="1">
    <source>
        <dbReference type="ARBA" id="ARBA00012831"/>
    </source>
</evidence>
<dbReference type="AlphaFoldDB" id="A0A084VH98"/>
<comment type="catalytic activity">
    <reaction evidence="8">
        <text>tRNA(Pro) + L-proline + ATP = L-prolyl-tRNA(Pro) + AMP + diphosphate</text>
        <dbReference type="Rhea" id="RHEA:14305"/>
        <dbReference type="Rhea" id="RHEA-COMP:9700"/>
        <dbReference type="Rhea" id="RHEA-COMP:9702"/>
        <dbReference type="ChEBI" id="CHEBI:30616"/>
        <dbReference type="ChEBI" id="CHEBI:33019"/>
        <dbReference type="ChEBI" id="CHEBI:60039"/>
        <dbReference type="ChEBI" id="CHEBI:78442"/>
        <dbReference type="ChEBI" id="CHEBI:78532"/>
        <dbReference type="ChEBI" id="CHEBI:456215"/>
        <dbReference type="EC" id="6.1.1.15"/>
    </reaction>
</comment>
<dbReference type="PANTHER" id="PTHR42753">
    <property type="entry name" value="MITOCHONDRIAL RIBOSOME PROTEIN L39/PROLYL-TRNA LIGASE FAMILY MEMBER"/>
    <property type="match status" value="1"/>
</dbReference>
<dbReference type="Pfam" id="PF00587">
    <property type="entry name" value="tRNA-synt_2b"/>
    <property type="match status" value="1"/>
</dbReference>
<evidence type="ECO:0000256" key="3">
    <source>
        <dbReference type="ARBA" id="ARBA00022741"/>
    </source>
</evidence>
<dbReference type="GO" id="GO:0005524">
    <property type="term" value="F:ATP binding"/>
    <property type="evidence" value="ECO:0007669"/>
    <property type="project" value="UniProtKB-KW"/>
</dbReference>
<dbReference type="VEuPathDB" id="VectorBase:ASIC004634"/>
<keyword evidence="4" id="KW-0067">ATP-binding</keyword>
<reference evidence="12" key="2">
    <citation type="submission" date="2020-05" db="UniProtKB">
        <authorList>
            <consortium name="EnsemblMetazoa"/>
        </authorList>
    </citation>
    <scope>IDENTIFICATION</scope>
</reference>
<dbReference type="GO" id="GO:0005739">
    <property type="term" value="C:mitochondrion"/>
    <property type="evidence" value="ECO:0007669"/>
    <property type="project" value="TreeGrafter"/>
</dbReference>
<dbReference type="InterPro" id="IPR006195">
    <property type="entry name" value="aa-tRNA-synth_II"/>
</dbReference>
<dbReference type="Gene3D" id="3.30.930.10">
    <property type="entry name" value="Bira Bifunctional Protein, Domain 2"/>
    <property type="match status" value="1"/>
</dbReference>
<reference evidence="11 13" key="1">
    <citation type="journal article" date="2014" name="BMC Genomics">
        <title>Genome sequence of Anopheles sinensis provides insight into genetics basis of mosquito competence for malaria parasites.</title>
        <authorList>
            <person name="Zhou D."/>
            <person name="Zhang D."/>
            <person name="Ding G."/>
            <person name="Shi L."/>
            <person name="Hou Q."/>
            <person name="Ye Y."/>
            <person name="Xu Y."/>
            <person name="Zhou H."/>
            <person name="Xiong C."/>
            <person name="Li S."/>
            <person name="Yu J."/>
            <person name="Hong S."/>
            <person name="Yu X."/>
            <person name="Zou P."/>
            <person name="Chen C."/>
            <person name="Chang X."/>
            <person name="Wang W."/>
            <person name="Lv Y."/>
            <person name="Sun Y."/>
            <person name="Ma L."/>
            <person name="Shen B."/>
            <person name="Zhu C."/>
        </authorList>
    </citation>
    <scope>NUCLEOTIDE SEQUENCE [LARGE SCALE GENOMIC DNA]</scope>
</reference>
<dbReference type="SUPFAM" id="SSF55681">
    <property type="entry name" value="Class II aaRS and biotin synthetases"/>
    <property type="match status" value="1"/>
</dbReference>
<keyword evidence="3" id="KW-0547">Nucleotide-binding</keyword>
<dbReference type="GO" id="GO:0006433">
    <property type="term" value="P:prolyl-tRNA aminoacylation"/>
    <property type="evidence" value="ECO:0007669"/>
    <property type="project" value="InterPro"/>
</dbReference>
<dbReference type="PRINTS" id="PR01046">
    <property type="entry name" value="TRNASYNTHPRO"/>
</dbReference>
<dbReference type="EMBL" id="ATLV01013150">
    <property type="status" value="NOT_ANNOTATED_CDS"/>
    <property type="molecule type" value="Genomic_DNA"/>
</dbReference>
<dbReference type="InterPro" id="IPR002314">
    <property type="entry name" value="aa-tRNA-synt_IIb"/>
</dbReference>
<feature type="domain" description="Aminoacyl-transfer RNA synthetases class-II family profile" evidence="10">
    <location>
        <begin position="68"/>
        <end position="332"/>
    </location>
</feature>
<dbReference type="GO" id="GO:0004827">
    <property type="term" value="F:proline-tRNA ligase activity"/>
    <property type="evidence" value="ECO:0007669"/>
    <property type="project" value="UniProtKB-EC"/>
</dbReference>
<dbReference type="EMBL" id="KE524842">
    <property type="protein sequence ID" value="KFB37342.1"/>
    <property type="molecule type" value="Genomic_DNA"/>
</dbReference>
<evidence type="ECO:0000256" key="8">
    <source>
        <dbReference type="ARBA" id="ARBA00047671"/>
    </source>
</evidence>
<dbReference type="EnsemblMetazoa" id="ASIC004634-RA">
    <property type="protein sequence ID" value="ASIC004634-PA"/>
    <property type="gene ID" value="ASIC004634"/>
</dbReference>